<evidence type="ECO:0000313" key="2">
    <source>
        <dbReference type="Proteomes" id="UP000028547"/>
    </source>
</evidence>
<organism evidence="1 2">
    <name type="scientific">Archangium violaceum Cb vi76</name>
    <dbReference type="NCBI Taxonomy" id="1406225"/>
    <lineage>
        <taxon>Bacteria</taxon>
        <taxon>Pseudomonadati</taxon>
        <taxon>Myxococcota</taxon>
        <taxon>Myxococcia</taxon>
        <taxon>Myxococcales</taxon>
        <taxon>Cystobacterineae</taxon>
        <taxon>Archangiaceae</taxon>
        <taxon>Archangium</taxon>
    </lineage>
</organism>
<reference evidence="1 2" key="1">
    <citation type="submission" date="2014-07" db="EMBL/GenBank/DDBJ databases">
        <title>Draft Genome Sequence of Gephyronic Acid Producer, Cystobacter violaceus Strain Cb vi76.</title>
        <authorList>
            <person name="Stevens D.C."/>
            <person name="Young J."/>
            <person name="Carmichael R."/>
            <person name="Tan J."/>
            <person name="Taylor R.E."/>
        </authorList>
    </citation>
    <scope>NUCLEOTIDE SEQUENCE [LARGE SCALE GENOMIC DNA]</scope>
    <source>
        <strain evidence="1 2">Cb vi76</strain>
    </source>
</reference>
<dbReference type="AlphaFoldDB" id="A0A084SGA4"/>
<protein>
    <recommendedName>
        <fullName evidence="3">SH3b domain-containing protein</fullName>
    </recommendedName>
</protein>
<dbReference type="Proteomes" id="UP000028547">
    <property type="component" value="Unassembled WGS sequence"/>
</dbReference>
<dbReference type="RefSeq" id="WP_043412530.1">
    <property type="nucleotide sequence ID" value="NZ_JPMI01000378.1"/>
</dbReference>
<dbReference type="Gene3D" id="2.30.30.40">
    <property type="entry name" value="SH3 Domains"/>
    <property type="match status" value="1"/>
</dbReference>
<comment type="caution">
    <text evidence="1">The sequence shown here is derived from an EMBL/GenBank/DDBJ whole genome shotgun (WGS) entry which is preliminary data.</text>
</comment>
<evidence type="ECO:0008006" key="3">
    <source>
        <dbReference type="Google" id="ProtNLM"/>
    </source>
</evidence>
<name>A0A084SGA4_9BACT</name>
<accession>A0A084SGA4</accession>
<proteinExistence type="predicted"/>
<dbReference type="EMBL" id="JPMI01000378">
    <property type="protein sequence ID" value="KFA87489.1"/>
    <property type="molecule type" value="Genomic_DNA"/>
</dbReference>
<evidence type="ECO:0000313" key="1">
    <source>
        <dbReference type="EMBL" id="KFA87489.1"/>
    </source>
</evidence>
<sequence>MQTLLLSLLLATAAADTEAQRVYVLGSSLNLRKEPSAEAEILEKLQIGTECRVSEKLEGQWLKVLCGEKAGYASASLLGLEKPSAEKLKAEAQDTKLPLKQREESALRASTLSPEDAELQKLLGNLFFERNLELAAGIKKPTMRRTFQHTCFNQSDSSCIGDATGAAVKDVKVRAETKGNLFVVAVGNAERVVVYRGRYKINRMNELTGEVLEQTGFATTPVLEKALFFGLQPRRSGQWDLSLGQFALDEASHSLLDVLPREWAVLEQSAAGSGLWKAQWNDCLKRPFLLKFAPDIHGRWFLVIETVGADNASKSYWVAALSKQGSDLELTLDDYYGGTKRELFKLPQGRGDIAYLGDKAYSFKLNRYAEVHHPCIQGGP</sequence>
<gene>
    <name evidence="1" type="ORF">Q664_48380</name>
</gene>